<evidence type="ECO:0000313" key="6">
    <source>
        <dbReference type="Proteomes" id="UP000553034"/>
    </source>
</evidence>
<dbReference type="PANTHER" id="PTHR30024">
    <property type="entry name" value="ALIPHATIC SULFONATES-BINDING PROTEIN-RELATED"/>
    <property type="match status" value="1"/>
</dbReference>
<dbReference type="GO" id="GO:0042597">
    <property type="term" value="C:periplasmic space"/>
    <property type="evidence" value="ECO:0007669"/>
    <property type="project" value="UniProtKB-SubCell"/>
</dbReference>
<dbReference type="InterPro" id="IPR054364">
    <property type="entry name" value="Ca3427-like_PBP2"/>
</dbReference>
<reference evidence="5 6" key="1">
    <citation type="submission" date="2020-08" db="EMBL/GenBank/DDBJ databases">
        <title>Genomic Encyclopedia of Type Strains, Phase IV (KMG-IV): sequencing the most valuable type-strain genomes for metagenomic binning, comparative biology and taxonomic classification.</title>
        <authorList>
            <person name="Goeker M."/>
        </authorList>
    </citation>
    <scope>NUCLEOTIDE SEQUENCE [LARGE SCALE GENOMIC DNA]</scope>
    <source>
        <strain evidence="5 6">DSM 29568</strain>
    </source>
</reference>
<keyword evidence="3" id="KW-0732">Signal</keyword>
<organism evidence="5 6">
    <name type="scientific">Mesonia hippocampi</name>
    <dbReference type="NCBI Taxonomy" id="1628250"/>
    <lineage>
        <taxon>Bacteria</taxon>
        <taxon>Pseudomonadati</taxon>
        <taxon>Bacteroidota</taxon>
        <taxon>Flavobacteriia</taxon>
        <taxon>Flavobacteriales</taxon>
        <taxon>Flavobacteriaceae</taxon>
        <taxon>Mesonia</taxon>
    </lineage>
</organism>
<dbReference type="PANTHER" id="PTHR30024:SF47">
    <property type="entry name" value="TAURINE-BINDING PERIPLASMIC PROTEIN"/>
    <property type="match status" value="1"/>
</dbReference>
<evidence type="ECO:0000256" key="1">
    <source>
        <dbReference type="ARBA" id="ARBA00004418"/>
    </source>
</evidence>
<dbReference type="EMBL" id="JACIFO010000005">
    <property type="protein sequence ID" value="MBB4119165.1"/>
    <property type="molecule type" value="Genomic_DNA"/>
</dbReference>
<gene>
    <name evidence="5" type="ORF">GGR32_001461</name>
</gene>
<proteinExistence type="inferred from homology"/>
<dbReference type="AlphaFoldDB" id="A0A840EQ07"/>
<dbReference type="SUPFAM" id="SSF53850">
    <property type="entry name" value="Periplasmic binding protein-like II"/>
    <property type="match status" value="1"/>
</dbReference>
<comment type="caution">
    <text evidence="5">The sequence shown here is derived from an EMBL/GenBank/DDBJ whole genome shotgun (WGS) entry which is preliminary data.</text>
</comment>
<name>A0A840EQ07_9FLAO</name>
<comment type="similarity">
    <text evidence="2">Belongs to the bacterial solute-binding protein SsuA/TauA family.</text>
</comment>
<comment type="subcellular location">
    <subcellularLocation>
        <location evidence="1">Periplasm</location>
    </subcellularLocation>
</comment>
<sequence length="283" mass="32795">MKTIRVGGVPEHFNFPWHIALNENLFNKHNINLVWKDFYGGTGELSQALANKEIDIALMLTEGCIQQINQGKDFKIIQQYIATPLIWGIHVAHHSEYKNLADLKNTKAAISRHGSGSHLLTYLLAKQLNWDTEKLQFELVKNLDGALQALPNNNAQYFMWEHFTTKPYVDNNTFRRIGDFPTPWPCFVIASRTPFLENNIPDVSNILEIINNITQDFKNRKQIAAVLAENYQQDIEDIKEWLLKTEWSQEQITLTNVEKVQEELFDLGLINKKLPNQEFITYL</sequence>
<protein>
    <submittedName>
        <fullName evidence="5">ABC-type nitrate/sulfonate/bicarbonate transport system substrate-binding protein</fullName>
    </submittedName>
</protein>
<dbReference type="Proteomes" id="UP000553034">
    <property type="component" value="Unassembled WGS sequence"/>
</dbReference>
<dbReference type="RefSeq" id="WP_183477521.1">
    <property type="nucleotide sequence ID" value="NZ_JACIFO010000005.1"/>
</dbReference>
<evidence type="ECO:0000313" key="5">
    <source>
        <dbReference type="EMBL" id="MBB4119165.1"/>
    </source>
</evidence>
<feature type="domain" description="Ca3427-like PBP 2" evidence="4">
    <location>
        <begin position="95"/>
        <end position="179"/>
    </location>
</feature>
<evidence type="ECO:0000256" key="2">
    <source>
        <dbReference type="ARBA" id="ARBA00010742"/>
    </source>
</evidence>
<accession>A0A840EQ07</accession>
<dbReference type="Pfam" id="PF22384">
    <property type="entry name" value="PBP2_Ca3427_like"/>
    <property type="match status" value="1"/>
</dbReference>
<dbReference type="CDD" id="cd13637">
    <property type="entry name" value="PBP2_Ca3427_like"/>
    <property type="match status" value="1"/>
</dbReference>
<evidence type="ECO:0000256" key="3">
    <source>
        <dbReference type="ARBA" id="ARBA00022729"/>
    </source>
</evidence>
<dbReference type="Gene3D" id="3.40.190.10">
    <property type="entry name" value="Periplasmic binding protein-like II"/>
    <property type="match status" value="2"/>
</dbReference>
<evidence type="ECO:0000259" key="4">
    <source>
        <dbReference type="Pfam" id="PF22384"/>
    </source>
</evidence>
<keyword evidence="6" id="KW-1185">Reference proteome</keyword>